<protein>
    <submittedName>
        <fullName evidence="3">Sugar kinase of the NBD/HSP70 family, may contain an N-terminal HTH domain</fullName>
    </submittedName>
</protein>
<dbReference type="InterPro" id="IPR000600">
    <property type="entry name" value="ROK"/>
</dbReference>
<reference evidence="4" key="1">
    <citation type="submission" date="2016-10" db="EMBL/GenBank/DDBJ databases">
        <authorList>
            <person name="Varghese N."/>
            <person name="Submissions S."/>
        </authorList>
    </citation>
    <scope>NUCLEOTIDE SEQUENCE [LARGE SCALE GENOMIC DNA]</scope>
    <source>
        <strain evidence="4">IBRC-M 10655</strain>
    </source>
</reference>
<dbReference type="InterPro" id="IPR011991">
    <property type="entry name" value="ArsR-like_HTH"/>
</dbReference>
<proteinExistence type="inferred from homology"/>
<dbReference type="RefSeq" id="WP_166658069.1">
    <property type="nucleotide sequence ID" value="NZ_FNDV01000002.1"/>
</dbReference>
<name>A0A1H0NJR3_9PSEU</name>
<dbReference type="GO" id="GO:0006355">
    <property type="term" value="P:regulation of DNA-templated transcription"/>
    <property type="evidence" value="ECO:0007669"/>
    <property type="project" value="InterPro"/>
</dbReference>
<comment type="similarity">
    <text evidence="1">Belongs to the ROK (NagC/XylR) family.</text>
</comment>
<keyword evidence="4" id="KW-1185">Reference proteome</keyword>
<dbReference type="GO" id="GO:0016301">
    <property type="term" value="F:kinase activity"/>
    <property type="evidence" value="ECO:0007669"/>
    <property type="project" value="UniProtKB-KW"/>
</dbReference>
<dbReference type="SUPFAM" id="SSF46785">
    <property type="entry name" value="Winged helix' DNA-binding domain"/>
    <property type="match status" value="1"/>
</dbReference>
<dbReference type="InterPro" id="IPR036390">
    <property type="entry name" value="WH_DNA-bd_sf"/>
</dbReference>
<evidence type="ECO:0000259" key="2">
    <source>
        <dbReference type="Pfam" id="PF09339"/>
    </source>
</evidence>
<dbReference type="Pfam" id="PF09339">
    <property type="entry name" value="HTH_IclR"/>
    <property type="match status" value="1"/>
</dbReference>
<dbReference type="Gene3D" id="3.30.420.40">
    <property type="match status" value="2"/>
</dbReference>
<dbReference type="CDD" id="cd23763">
    <property type="entry name" value="ASKHA_ATPase_ROK"/>
    <property type="match status" value="1"/>
</dbReference>
<dbReference type="AlphaFoldDB" id="A0A1H0NJR3"/>
<dbReference type="InterPro" id="IPR005471">
    <property type="entry name" value="Tscrpt_reg_IclR_N"/>
</dbReference>
<dbReference type="InterPro" id="IPR036388">
    <property type="entry name" value="WH-like_DNA-bd_sf"/>
</dbReference>
<evidence type="ECO:0000313" key="3">
    <source>
        <dbReference type="EMBL" id="SDO92944.1"/>
    </source>
</evidence>
<dbReference type="EMBL" id="FNJB01000005">
    <property type="protein sequence ID" value="SDO92944.1"/>
    <property type="molecule type" value="Genomic_DNA"/>
</dbReference>
<dbReference type="GO" id="GO:0003677">
    <property type="term" value="F:DNA binding"/>
    <property type="evidence" value="ECO:0007669"/>
    <property type="project" value="InterPro"/>
</dbReference>
<dbReference type="Proteomes" id="UP000199651">
    <property type="component" value="Unassembled WGS sequence"/>
</dbReference>
<evidence type="ECO:0000313" key="4">
    <source>
        <dbReference type="Proteomes" id="UP000199651"/>
    </source>
</evidence>
<sequence>MVNELPGGDQSALRHLNTRRVLQLLYSGPAMTVTAVANATELSRPTVQAILTSLVDSELLRLDGHDAAKRGGRPAQRYRFNSDAGLVAGIDIGAHTIAVRIATLGGTLVAAVRRAVPTDAGHTSRVDLAIDVLTSAVPPGSGPLWAATVGTPGIVDEHGVVRLCVAIPEWTGVALAEEIGSRLGCPTTAMKDTNLAVLAEHRVGAAQNVPDALYVHVGHRLGVGLLVDGVPFTGRSGSAGEVGKHPAFGWEEAPSRLAADAGLADPGSEAASEWVFSKARQGDPLPVAAVDAFAKTLAGGIGAMVLAMDPRLIVVGGGLARAGAVIVDPIRRHLTAILYDVPPLALSALGEDAVAIGALEAARDQVRHLLVAKADSAAS</sequence>
<feature type="domain" description="HTH iclR-type" evidence="2">
    <location>
        <begin position="20"/>
        <end position="63"/>
    </location>
</feature>
<dbReference type="Pfam" id="PF00480">
    <property type="entry name" value="ROK"/>
    <property type="match status" value="1"/>
</dbReference>
<dbReference type="CDD" id="cd00090">
    <property type="entry name" value="HTH_ARSR"/>
    <property type="match status" value="1"/>
</dbReference>
<dbReference type="Gene3D" id="1.10.10.10">
    <property type="entry name" value="Winged helix-like DNA-binding domain superfamily/Winged helix DNA-binding domain"/>
    <property type="match status" value="1"/>
</dbReference>
<evidence type="ECO:0000256" key="1">
    <source>
        <dbReference type="ARBA" id="ARBA00006479"/>
    </source>
</evidence>
<keyword evidence="3" id="KW-0808">Transferase</keyword>
<dbReference type="STRING" id="504798.SAMN05421871_102426"/>
<dbReference type="PANTHER" id="PTHR18964">
    <property type="entry name" value="ROK (REPRESSOR, ORF, KINASE) FAMILY"/>
    <property type="match status" value="1"/>
</dbReference>
<gene>
    <name evidence="3" type="ORF">SAMN05192558_105376</name>
</gene>
<accession>A0A1H0NJR3</accession>
<dbReference type="PANTHER" id="PTHR18964:SF149">
    <property type="entry name" value="BIFUNCTIONAL UDP-N-ACETYLGLUCOSAMINE 2-EPIMERASE_N-ACETYLMANNOSAMINE KINASE"/>
    <property type="match status" value="1"/>
</dbReference>
<keyword evidence="3" id="KW-0418">Kinase</keyword>
<organism evidence="3 4">
    <name type="scientific">Actinokineospora alba</name>
    <dbReference type="NCBI Taxonomy" id="504798"/>
    <lineage>
        <taxon>Bacteria</taxon>
        <taxon>Bacillati</taxon>
        <taxon>Actinomycetota</taxon>
        <taxon>Actinomycetes</taxon>
        <taxon>Pseudonocardiales</taxon>
        <taxon>Pseudonocardiaceae</taxon>
        <taxon>Actinokineospora</taxon>
    </lineage>
</organism>
<dbReference type="SUPFAM" id="SSF53067">
    <property type="entry name" value="Actin-like ATPase domain"/>
    <property type="match status" value="1"/>
</dbReference>
<dbReference type="InterPro" id="IPR043129">
    <property type="entry name" value="ATPase_NBD"/>
</dbReference>